<dbReference type="PROSITE" id="PS50109">
    <property type="entry name" value="HIS_KIN"/>
    <property type="match status" value="1"/>
</dbReference>
<dbReference type="InterPro" id="IPR003661">
    <property type="entry name" value="HisK_dim/P_dom"/>
</dbReference>
<evidence type="ECO:0000259" key="6">
    <source>
        <dbReference type="PROSITE" id="PS50109"/>
    </source>
</evidence>
<dbReference type="PROSITE" id="PS50112">
    <property type="entry name" value="PAS"/>
    <property type="match status" value="3"/>
</dbReference>
<dbReference type="Pfam" id="PF08448">
    <property type="entry name" value="PAS_4"/>
    <property type="match status" value="1"/>
</dbReference>
<keyword evidence="9" id="KW-1185">Reference proteome</keyword>
<dbReference type="NCBIfam" id="TIGR00229">
    <property type="entry name" value="sensory_box"/>
    <property type="match status" value="3"/>
</dbReference>
<organism evidence="8 9">
    <name type="scientific">Marivirga salinarum</name>
    <dbReference type="NCBI Taxonomy" id="3059078"/>
    <lineage>
        <taxon>Bacteria</taxon>
        <taxon>Pseudomonadati</taxon>
        <taxon>Bacteroidota</taxon>
        <taxon>Cytophagia</taxon>
        <taxon>Cytophagales</taxon>
        <taxon>Marivirgaceae</taxon>
        <taxon>Marivirga</taxon>
    </lineage>
</organism>
<dbReference type="Gene3D" id="3.30.450.20">
    <property type="entry name" value="PAS domain"/>
    <property type="match status" value="4"/>
</dbReference>
<evidence type="ECO:0000259" key="7">
    <source>
        <dbReference type="PROSITE" id="PS50112"/>
    </source>
</evidence>
<dbReference type="SUPFAM" id="SSF55785">
    <property type="entry name" value="PYP-like sensor domain (PAS domain)"/>
    <property type="match status" value="4"/>
</dbReference>
<feature type="domain" description="Histidine kinase" evidence="6">
    <location>
        <begin position="514"/>
        <end position="728"/>
    </location>
</feature>
<feature type="domain" description="PAS" evidence="7">
    <location>
        <begin position="256"/>
        <end position="326"/>
    </location>
</feature>
<dbReference type="InterPro" id="IPR005467">
    <property type="entry name" value="His_kinase_dom"/>
</dbReference>
<dbReference type="InterPro" id="IPR003594">
    <property type="entry name" value="HATPase_dom"/>
</dbReference>
<dbReference type="InterPro" id="IPR000014">
    <property type="entry name" value="PAS"/>
</dbReference>
<dbReference type="InterPro" id="IPR013767">
    <property type="entry name" value="PAS_fold"/>
</dbReference>
<protein>
    <recommendedName>
        <fullName evidence="2">histidine kinase</fullName>
        <ecNumber evidence="2">2.7.13.3</ecNumber>
    </recommendedName>
</protein>
<dbReference type="Pfam" id="PF08447">
    <property type="entry name" value="PAS_3"/>
    <property type="match status" value="1"/>
</dbReference>
<evidence type="ECO:0000256" key="5">
    <source>
        <dbReference type="ARBA" id="ARBA00022777"/>
    </source>
</evidence>
<dbReference type="GO" id="GO:0000155">
    <property type="term" value="F:phosphorelay sensor kinase activity"/>
    <property type="evidence" value="ECO:0007669"/>
    <property type="project" value="InterPro"/>
</dbReference>
<dbReference type="CDD" id="cd00130">
    <property type="entry name" value="PAS"/>
    <property type="match status" value="3"/>
</dbReference>
<dbReference type="Pfam" id="PF00512">
    <property type="entry name" value="HisKA"/>
    <property type="match status" value="1"/>
</dbReference>
<dbReference type="SMART" id="SM00388">
    <property type="entry name" value="HisKA"/>
    <property type="match status" value="1"/>
</dbReference>
<dbReference type="PANTHER" id="PTHR43304">
    <property type="entry name" value="PHYTOCHROME-LIKE PROTEIN CPH1"/>
    <property type="match status" value="1"/>
</dbReference>
<evidence type="ECO:0000256" key="3">
    <source>
        <dbReference type="ARBA" id="ARBA00022553"/>
    </source>
</evidence>
<dbReference type="InterPro" id="IPR052162">
    <property type="entry name" value="Sensor_kinase/Photoreceptor"/>
</dbReference>
<dbReference type="RefSeq" id="WP_308347213.1">
    <property type="nucleotide sequence ID" value="NZ_CP129971.1"/>
</dbReference>
<dbReference type="Pfam" id="PF02518">
    <property type="entry name" value="HATPase_c"/>
    <property type="match status" value="1"/>
</dbReference>
<dbReference type="CDD" id="cd00082">
    <property type="entry name" value="HisKA"/>
    <property type="match status" value="1"/>
</dbReference>
<dbReference type="PANTHER" id="PTHR43304:SF1">
    <property type="entry name" value="PAC DOMAIN-CONTAINING PROTEIN"/>
    <property type="match status" value="1"/>
</dbReference>
<dbReference type="SMART" id="SM00387">
    <property type="entry name" value="HATPase_c"/>
    <property type="match status" value="1"/>
</dbReference>
<dbReference type="AlphaFoldDB" id="A0AA51N8K9"/>
<dbReference type="Gene3D" id="3.30.565.10">
    <property type="entry name" value="Histidine kinase-like ATPase, C-terminal domain"/>
    <property type="match status" value="1"/>
</dbReference>
<proteinExistence type="predicted"/>
<dbReference type="SMART" id="SM00091">
    <property type="entry name" value="PAS"/>
    <property type="match status" value="4"/>
</dbReference>
<evidence type="ECO:0000313" key="8">
    <source>
        <dbReference type="EMBL" id="WMN10777.1"/>
    </source>
</evidence>
<sequence>MPNKLPISLEEFMELSLDILCTIDKNGLFVSVNQASEKIWGYKPEELEGKLFLDYVAPQDLEATKNIDQKIIKGKEVSYFENHYVHKKGYLVPMIWSSKYDKGKEIIYCVAKETTEIKKKESAREKILRSSQSIINGTQNLIWSIDKDYNLLACNQAMRDRFLSDLKFDLKIGQNMLDIPMFTREYLEKWKLLYDKCLNGEKINIEIAPTDKTVVKAAWIQANLTPIYDNENIIGLVCHSTDITEKVLNKKIIERALEEKKNILESISDSFYALDNDYNFTYVNKSALKAIRKSRNELIGKNIFDVFPRLENTVFEEYLDKVKENGQPAQFEFYYHYFDQWFDESIYPSQDGFSVYFKDITKRKIISQALAESYEKESEILESISDAFYAIDHDFNFTYLNQKAEKLLNIKKEDALGKNIWEIFQYAKNSIAEKEYKTSLKNNEPRVFNYYYEPLKTWFNAKSYPSKNGLSVYFRDITQEKEYQDKLEYLNSELKIYTKKLEISNKELEQFAYIASHDLQEPLRMVSSFMNQLKKKYDEQLDDKARTYINFAVDGVHRMRQIIIDLLEFSRAGTQQEDLEKLDLNEEMAEVLSLLHSNLNEKNIDLEIEELPEVIYSKTAIRQLFHNLIGNAIKYSKKDVNPKIEVKWKENENEFQFEIKDNGIGIDEKFHEKIFQIFQRLHSKSEYAGTGLGLAICKKIVERYRGNIWIESQLGKGSSFFFTLQKNTHYE</sequence>
<evidence type="ECO:0000256" key="2">
    <source>
        <dbReference type="ARBA" id="ARBA00012438"/>
    </source>
</evidence>
<dbReference type="InterPro" id="IPR004358">
    <property type="entry name" value="Sig_transdc_His_kin-like_C"/>
</dbReference>
<dbReference type="KEGG" id="msaa:QYS49_35950"/>
<dbReference type="EMBL" id="CP129971">
    <property type="protein sequence ID" value="WMN10777.1"/>
    <property type="molecule type" value="Genomic_DNA"/>
</dbReference>
<dbReference type="InterPro" id="IPR035965">
    <property type="entry name" value="PAS-like_dom_sf"/>
</dbReference>
<feature type="domain" description="PAS" evidence="7">
    <location>
        <begin position="373"/>
        <end position="443"/>
    </location>
</feature>
<keyword evidence="4" id="KW-0808">Transferase</keyword>
<gene>
    <name evidence="8" type="ORF">QYS49_35950</name>
</gene>
<dbReference type="SUPFAM" id="SSF47384">
    <property type="entry name" value="Homodimeric domain of signal transducing histidine kinase"/>
    <property type="match status" value="1"/>
</dbReference>
<dbReference type="InterPro" id="IPR036097">
    <property type="entry name" value="HisK_dim/P_sf"/>
</dbReference>
<feature type="domain" description="PAS" evidence="7">
    <location>
        <begin position="9"/>
        <end position="75"/>
    </location>
</feature>
<reference evidence="8 9" key="1">
    <citation type="submission" date="2023-08" db="EMBL/GenBank/DDBJ databases">
        <title>Comparative genomics and taxonomic characterization of three novel marine species of genus Marivirga.</title>
        <authorList>
            <person name="Muhammad N."/>
            <person name="Kim S.-G."/>
        </authorList>
    </citation>
    <scope>NUCLEOTIDE SEQUENCE [LARGE SCALE GENOMIC DNA]</scope>
    <source>
        <strain evidence="8 9">BDSF4-3</strain>
    </source>
</reference>
<dbReference type="FunFam" id="3.30.565.10:FF:000006">
    <property type="entry name" value="Sensor histidine kinase WalK"/>
    <property type="match status" value="1"/>
</dbReference>
<evidence type="ECO:0000256" key="4">
    <source>
        <dbReference type="ARBA" id="ARBA00022679"/>
    </source>
</evidence>
<dbReference type="PRINTS" id="PR00344">
    <property type="entry name" value="BCTRLSENSOR"/>
</dbReference>
<dbReference type="Gene3D" id="1.10.287.130">
    <property type="match status" value="1"/>
</dbReference>
<dbReference type="EC" id="2.7.13.3" evidence="2"/>
<evidence type="ECO:0000313" key="9">
    <source>
        <dbReference type="Proteomes" id="UP001230496"/>
    </source>
</evidence>
<keyword evidence="5" id="KW-0418">Kinase</keyword>
<name>A0AA51N8K9_9BACT</name>
<dbReference type="Pfam" id="PF00989">
    <property type="entry name" value="PAS"/>
    <property type="match status" value="1"/>
</dbReference>
<dbReference type="InterPro" id="IPR013656">
    <property type="entry name" value="PAS_4"/>
</dbReference>
<comment type="catalytic activity">
    <reaction evidence="1">
        <text>ATP + protein L-histidine = ADP + protein N-phospho-L-histidine.</text>
        <dbReference type="EC" id="2.7.13.3"/>
    </reaction>
</comment>
<dbReference type="Proteomes" id="UP001230496">
    <property type="component" value="Chromosome"/>
</dbReference>
<dbReference type="InterPro" id="IPR013655">
    <property type="entry name" value="PAS_fold_3"/>
</dbReference>
<keyword evidence="3" id="KW-0597">Phosphoprotein</keyword>
<accession>A0AA51N8K9</accession>
<dbReference type="CDD" id="cd16921">
    <property type="entry name" value="HATPase_FilI-like"/>
    <property type="match status" value="1"/>
</dbReference>
<dbReference type="InterPro" id="IPR036890">
    <property type="entry name" value="HATPase_C_sf"/>
</dbReference>
<evidence type="ECO:0000256" key="1">
    <source>
        <dbReference type="ARBA" id="ARBA00000085"/>
    </source>
</evidence>
<dbReference type="SUPFAM" id="SSF55874">
    <property type="entry name" value="ATPase domain of HSP90 chaperone/DNA topoisomerase II/histidine kinase"/>
    <property type="match status" value="1"/>
</dbReference>
<dbReference type="GO" id="GO:0006355">
    <property type="term" value="P:regulation of DNA-templated transcription"/>
    <property type="evidence" value="ECO:0007669"/>
    <property type="project" value="InterPro"/>
</dbReference>